<accession>A0A3N0YY28</accession>
<protein>
    <submittedName>
        <fullName evidence="1">Reelin</fullName>
    </submittedName>
</protein>
<evidence type="ECO:0000313" key="1">
    <source>
        <dbReference type="EMBL" id="ROL51209.1"/>
    </source>
</evidence>
<dbReference type="Proteomes" id="UP000281406">
    <property type="component" value="Unassembled WGS sequence"/>
</dbReference>
<dbReference type="AlphaFoldDB" id="A0A3N0YY28"/>
<dbReference type="EMBL" id="RJVU01019080">
    <property type="protein sequence ID" value="ROL51209.1"/>
    <property type="molecule type" value="Genomic_DNA"/>
</dbReference>
<proteinExistence type="predicted"/>
<sequence length="111" mass="12301">MLTWLFDSRRLCLTISTSTYFDGLLVTGLYTSTTVQSSPIPASPAFGFGSLRITGEEPLKTASNGEENEVHSQRALKGSVESKTVLKFLLLKAHPLQSCPPVYIRRPWGHY</sequence>
<comment type="caution">
    <text evidence="1">The sequence shown here is derived from an EMBL/GenBank/DDBJ whole genome shotgun (WGS) entry which is preliminary data.</text>
</comment>
<evidence type="ECO:0000313" key="2">
    <source>
        <dbReference type="Proteomes" id="UP000281406"/>
    </source>
</evidence>
<reference evidence="1 2" key="1">
    <citation type="submission" date="2018-10" db="EMBL/GenBank/DDBJ databases">
        <title>Genome assembly for a Yunnan-Guizhou Plateau 3E fish, Anabarilius grahami (Regan), and its evolutionary and genetic applications.</title>
        <authorList>
            <person name="Jiang W."/>
        </authorList>
    </citation>
    <scope>NUCLEOTIDE SEQUENCE [LARGE SCALE GENOMIC DNA]</scope>
    <source>
        <strain evidence="1">AG-KIZ</strain>
        <tissue evidence="1">Muscle</tissue>
    </source>
</reference>
<name>A0A3N0YY28_ANAGA</name>
<keyword evidence="2" id="KW-1185">Reference proteome</keyword>
<gene>
    <name evidence="1" type="ORF">DPX16_18537</name>
</gene>
<organism evidence="1 2">
    <name type="scientific">Anabarilius grahami</name>
    <name type="common">Kanglang fish</name>
    <name type="synonym">Barilius grahami</name>
    <dbReference type="NCBI Taxonomy" id="495550"/>
    <lineage>
        <taxon>Eukaryota</taxon>
        <taxon>Metazoa</taxon>
        <taxon>Chordata</taxon>
        <taxon>Craniata</taxon>
        <taxon>Vertebrata</taxon>
        <taxon>Euteleostomi</taxon>
        <taxon>Actinopterygii</taxon>
        <taxon>Neopterygii</taxon>
        <taxon>Teleostei</taxon>
        <taxon>Ostariophysi</taxon>
        <taxon>Cypriniformes</taxon>
        <taxon>Xenocyprididae</taxon>
        <taxon>Xenocypridinae</taxon>
        <taxon>Xenocypridinae incertae sedis</taxon>
        <taxon>Anabarilius</taxon>
    </lineage>
</organism>